<dbReference type="Proteomes" id="UP000679247">
    <property type="component" value="Chromosome"/>
</dbReference>
<reference evidence="1 2" key="1">
    <citation type="submission" date="2021-03" db="EMBL/GenBank/DDBJ databases">
        <title>The first data on the complete genome of the tetrodotoxin-producing bacterium.</title>
        <authorList>
            <person name="Melnikova D.I."/>
            <person name="Nijland R."/>
            <person name="Magarlamov T.Y."/>
        </authorList>
    </citation>
    <scope>NUCLEOTIDE SEQUENCE [LARGE SCALE GENOMIC DNA]</scope>
    <source>
        <strain evidence="1 2">1839</strain>
    </source>
</reference>
<name>A0ABX8FEP0_9BACI</name>
<accession>A0ABX8FEP0</accession>
<evidence type="ECO:0000313" key="2">
    <source>
        <dbReference type="Proteomes" id="UP000679247"/>
    </source>
</evidence>
<organism evidence="1 2">
    <name type="scientific">Cytobacillus gottheilii</name>
    <dbReference type="NCBI Taxonomy" id="859144"/>
    <lineage>
        <taxon>Bacteria</taxon>
        <taxon>Bacillati</taxon>
        <taxon>Bacillota</taxon>
        <taxon>Bacilli</taxon>
        <taxon>Bacillales</taxon>
        <taxon>Bacillaceae</taxon>
        <taxon>Cytobacillus</taxon>
    </lineage>
</organism>
<protein>
    <submittedName>
        <fullName evidence="1">Uncharacterized protein</fullName>
    </submittedName>
</protein>
<keyword evidence="2" id="KW-1185">Reference proteome</keyword>
<gene>
    <name evidence="1" type="ORF">J1899_05130</name>
</gene>
<sequence length="279" mass="32547">MTISAYKKRKTAVKEMRNVRVWDEIECLEEEFIHGKTPFRCPEMVPAGVKDDDFCVPEDCPKTLPQPKFTSPFSSFPQNELEELERCITLANELLLALSAEDDDDETNARSLQVSLRSFRNQFVTVYYSCKEKKEEVCGYFLDAGNDFIIIENADTNNITILPTVRLLSIHNMDRRKKSDDEDEPELLCINPCLRRNLTFHFGEIVTRSPYLLNIFFGLKLSMLLDSYTGYYAYIQTETDKFEQDGTLEKVDESDLLLKKYDEEQWIDFEDICLIELEK</sequence>
<proteinExistence type="predicted"/>
<dbReference type="RefSeq" id="WP_214477925.1">
    <property type="nucleotide sequence ID" value="NZ_CP071709.1"/>
</dbReference>
<evidence type="ECO:0000313" key="1">
    <source>
        <dbReference type="EMBL" id="QVY62465.1"/>
    </source>
</evidence>
<dbReference type="EMBL" id="CP071709">
    <property type="protein sequence ID" value="QVY62465.1"/>
    <property type="molecule type" value="Genomic_DNA"/>
</dbReference>